<dbReference type="SUPFAM" id="SSF52058">
    <property type="entry name" value="L domain-like"/>
    <property type="match status" value="1"/>
</dbReference>
<reference evidence="2 3" key="2">
    <citation type="submission" date="2024-07" db="EMBL/GenBank/DDBJ databases">
        <authorList>
            <person name="Akdeniz Z."/>
        </authorList>
    </citation>
    <scope>NUCLEOTIDE SEQUENCE [LARGE SCALE GENOMIC DNA]</scope>
</reference>
<accession>A0AA86V2G2</accession>
<dbReference type="Proteomes" id="UP001642409">
    <property type="component" value="Unassembled WGS sequence"/>
</dbReference>
<evidence type="ECO:0000313" key="3">
    <source>
        <dbReference type="Proteomes" id="UP001642409"/>
    </source>
</evidence>
<dbReference type="AlphaFoldDB" id="A0AA86V2G2"/>
<dbReference type="EMBL" id="CAXDID020000042">
    <property type="protein sequence ID" value="CAL6000769.1"/>
    <property type="molecule type" value="Genomic_DNA"/>
</dbReference>
<keyword evidence="3" id="KW-1185">Reference proteome</keyword>
<reference evidence="1" key="1">
    <citation type="submission" date="2023-06" db="EMBL/GenBank/DDBJ databases">
        <authorList>
            <person name="Kurt Z."/>
        </authorList>
    </citation>
    <scope>NUCLEOTIDE SEQUENCE</scope>
</reference>
<organism evidence="1">
    <name type="scientific">Hexamita inflata</name>
    <dbReference type="NCBI Taxonomy" id="28002"/>
    <lineage>
        <taxon>Eukaryota</taxon>
        <taxon>Metamonada</taxon>
        <taxon>Diplomonadida</taxon>
        <taxon>Hexamitidae</taxon>
        <taxon>Hexamitinae</taxon>
        <taxon>Hexamita</taxon>
    </lineage>
</organism>
<dbReference type="EMBL" id="CATOUU010001125">
    <property type="protein sequence ID" value="CAI9973572.1"/>
    <property type="molecule type" value="Genomic_DNA"/>
</dbReference>
<dbReference type="InterPro" id="IPR032675">
    <property type="entry name" value="LRR_dom_sf"/>
</dbReference>
<evidence type="ECO:0000313" key="1">
    <source>
        <dbReference type="EMBL" id="CAI9973572.1"/>
    </source>
</evidence>
<name>A0AA86V2G2_9EUKA</name>
<comment type="caution">
    <text evidence="1">The sequence shown here is derived from an EMBL/GenBank/DDBJ whole genome shotgun (WGS) entry which is preliminary data.</text>
</comment>
<evidence type="ECO:0000313" key="2">
    <source>
        <dbReference type="EMBL" id="CAL6000769.1"/>
    </source>
</evidence>
<proteinExistence type="predicted"/>
<sequence>MDYKVKDEFGYERNLVDQLRDTIYDNGLVIEDLDELYNIEFVNNFDIEELIISKCPNINPKLENHQIRELNLFSCGIKYLNELKLPNLEVLTILESQNKKDTITLQNFGDFKNFKELMMRCYKNLDLKLIPELQLSMLGLTQCNLKNVEQLTQFTKLDVLILPLNPNIDIVPLSKMVYIQLEPLKFLKCITFLDATRNKIQNISILHNQINYNQYYMNKQQQANEQHVSLANKLRDINVQINTLNNIRNLRSNLLFNQNKVRIIKCLQRMLCDQSKFTEYVASLFQQLIVFPDSQ</sequence>
<protein>
    <submittedName>
        <fullName evidence="1">Leucine-rich repeat domain superfamily</fullName>
    </submittedName>
    <submittedName>
        <fullName evidence="2">Leucine-rich_repeat domain superfamily</fullName>
    </submittedName>
</protein>
<gene>
    <name evidence="2" type="ORF">HINF_LOCUS16887</name>
    <name evidence="1" type="ORF">HINF_LOCUS61217</name>
</gene>
<dbReference type="Gene3D" id="3.80.10.10">
    <property type="entry name" value="Ribonuclease Inhibitor"/>
    <property type="match status" value="1"/>
</dbReference>